<dbReference type="AlphaFoldDB" id="B6FZD2"/>
<reference evidence="1 2" key="1">
    <citation type="submission" date="2008-09" db="EMBL/GenBank/DDBJ databases">
        <authorList>
            <person name="Fulton L."/>
            <person name="Clifton S."/>
            <person name="Fulton B."/>
            <person name="Xu J."/>
            <person name="Minx P."/>
            <person name="Pepin K.H."/>
            <person name="Johnson M."/>
            <person name="Thiruvilangam P."/>
            <person name="Bhonagiri V."/>
            <person name="Nash W.E."/>
            <person name="Mardis E.R."/>
            <person name="Wilson R.K."/>
        </authorList>
    </citation>
    <scope>NUCLEOTIDE SEQUENCE [LARGE SCALE GENOMIC DNA]</scope>
    <source>
        <strain evidence="1 2">DSM 13275</strain>
    </source>
</reference>
<dbReference type="InterPro" id="IPR027417">
    <property type="entry name" value="P-loop_NTPase"/>
</dbReference>
<dbReference type="RefSeq" id="WP_006440157.1">
    <property type="nucleotide sequence ID" value="NZ_DS995356.1"/>
</dbReference>
<dbReference type="STRING" id="500633.CLOHIR_01236"/>
<comment type="caution">
    <text evidence="1">The sequence shown here is derived from an EMBL/GenBank/DDBJ whole genome shotgun (WGS) entry which is preliminary data.</text>
</comment>
<gene>
    <name evidence="1" type="ORF">CLOHIR_01236</name>
</gene>
<dbReference type="GO" id="GO:0005524">
    <property type="term" value="F:ATP binding"/>
    <property type="evidence" value="ECO:0007669"/>
    <property type="project" value="InterPro"/>
</dbReference>
<dbReference type="EMBL" id="ABWP01000051">
    <property type="protein sequence ID" value="EEA85135.1"/>
    <property type="molecule type" value="Genomic_DNA"/>
</dbReference>
<dbReference type="InterPro" id="IPR000212">
    <property type="entry name" value="DNA_helicase_UvrD/REP"/>
</dbReference>
<dbReference type="Proteomes" id="UP000003178">
    <property type="component" value="Unassembled WGS sequence"/>
</dbReference>
<proteinExistence type="predicted"/>
<dbReference type="Gene3D" id="3.40.50.300">
    <property type="entry name" value="P-loop containing nucleotide triphosphate hydrolases"/>
    <property type="match status" value="2"/>
</dbReference>
<dbReference type="SUPFAM" id="SSF52540">
    <property type="entry name" value="P-loop containing nucleoside triphosphate hydrolases"/>
    <property type="match status" value="1"/>
</dbReference>
<dbReference type="GO" id="GO:0003678">
    <property type="term" value="F:DNA helicase activity"/>
    <property type="evidence" value="ECO:0007669"/>
    <property type="project" value="InterPro"/>
</dbReference>
<dbReference type="eggNOG" id="COG0210">
    <property type="taxonomic scope" value="Bacteria"/>
</dbReference>
<evidence type="ECO:0008006" key="3">
    <source>
        <dbReference type="Google" id="ProtNLM"/>
    </source>
</evidence>
<name>B6FZD2_PEPHT</name>
<organism evidence="1 2">
    <name type="scientific">Peptacetobacter hiranonis (strain DSM 13275 / JCM 10541 / KCTC 15199 / TO-931)</name>
    <name type="common">Clostridium hiranonis</name>
    <dbReference type="NCBI Taxonomy" id="500633"/>
    <lineage>
        <taxon>Bacteria</taxon>
        <taxon>Bacillati</taxon>
        <taxon>Bacillota</taxon>
        <taxon>Clostridia</taxon>
        <taxon>Peptostreptococcales</taxon>
        <taxon>Peptostreptococcaceae</taxon>
        <taxon>Peptacetobacter</taxon>
    </lineage>
</organism>
<evidence type="ECO:0000313" key="1">
    <source>
        <dbReference type="EMBL" id="EEA85135.1"/>
    </source>
</evidence>
<dbReference type="PANTHER" id="PTHR11070">
    <property type="entry name" value="UVRD / RECB / PCRA DNA HELICASE FAMILY MEMBER"/>
    <property type="match status" value="1"/>
</dbReference>
<protein>
    <recommendedName>
        <fullName evidence="3">DNA helicase</fullName>
    </recommendedName>
</protein>
<keyword evidence="2" id="KW-1185">Reference proteome</keyword>
<accession>B6FZD2</accession>
<dbReference type="OrthoDB" id="1742800at2"/>
<dbReference type="GO" id="GO:0003677">
    <property type="term" value="F:DNA binding"/>
    <property type="evidence" value="ECO:0007669"/>
    <property type="project" value="InterPro"/>
</dbReference>
<sequence length="601" mass="70399">MNYYENINSQLEALKLKEIEKTFYEKIKDEGRIIPKVIPFKGVNTDMLYIKDNKVLFLKFMNTTDELFSILDEELLEIMSEEYDLLKIKMQQNHNQISYDYMFVMPYVSIEDPYEYGDFVKNNIIDKDGFEMLMNNEKSLDDYMKDENDEIILNLFLFDVCSEYYILDSKLHLNKNFKKISFFSNEYEYTAAVMENSQIVEADSIHYGTTLYNGASGTGKTSLMLSRAIKLSKIYPHHKFLIITENKQSSGDLREKLEVLCNDISNLEVHTFSSFVFKLARMYNLVFDYGMLKKDYEKTFENLIKQAKNVIKNKRMFKGIFIDEAENFSEDQIKFLEEFLYKTKHIFNIFNCKATNLTNNMNIFKNKYENIHIDKIVNLKKNYRQTGSLVDFSNKLGQNADKYYKEIRSDIKRDVFLESDPVRESGKNQVALIKVSDLDDQISSVIWEIEYFVNKKGLDYSDIAIIYPFNKKRLKNGKTIYFQYMIKKALDDAGIEVIVSDENLTSLSRKNGVTISNIYTVKSLEFKAVIICELEMLYNQKIADTSQDYQVNDFAGDINKVYHAVNRATDYVSFVTTFSEDTSDIIKVINDTVESEKIINM</sequence>
<evidence type="ECO:0000313" key="2">
    <source>
        <dbReference type="Proteomes" id="UP000003178"/>
    </source>
</evidence>
<reference evidence="1 2" key="2">
    <citation type="submission" date="2008-10" db="EMBL/GenBank/DDBJ databases">
        <title>Draft genome sequence of Clostridium hiranonis (DSM 13275).</title>
        <authorList>
            <person name="Sudarsanam P."/>
            <person name="Ley R."/>
            <person name="Guruge J."/>
            <person name="Turnbaugh P.J."/>
            <person name="Mahowald M."/>
            <person name="Liep D."/>
            <person name="Gordon J."/>
        </authorList>
    </citation>
    <scope>NUCLEOTIDE SEQUENCE [LARGE SCALE GENOMIC DNA]</scope>
    <source>
        <strain evidence="1 2">DSM 13275</strain>
    </source>
</reference>
<dbReference type="HOGENOM" id="CLU_461366_0_0_9"/>